<dbReference type="GO" id="GO:0006865">
    <property type="term" value="P:amino acid transport"/>
    <property type="evidence" value="ECO:0007669"/>
    <property type="project" value="UniProtKB-KW"/>
</dbReference>
<feature type="transmembrane region" description="Helical" evidence="10">
    <location>
        <begin position="332"/>
        <end position="353"/>
    </location>
</feature>
<dbReference type="AlphaFoldDB" id="A0ABD6CBI9"/>
<evidence type="ECO:0000313" key="11">
    <source>
        <dbReference type="EMBL" id="MFD1587495.1"/>
    </source>
</evidence>
<reference evidence="11 12" key="1">
    <citation type="journal article" date="2019" name="Int. J. Syst. Evol. Microbiol.">
        <title>The Global Catalogue of Microorganisms (GCM) 10K type strain sequencing project: providing services to taxonomists for standard genome sequencing and annotation.</title>
        <authorList>
            <consortium name="The Broad Institute Genomics Platform"/>
            <consortium name="The Broad Institute Genome Sequencing Center for Infectious Disease"/>
            <person name="Wu L."/>
            <person name="Ma J."/>
        </authorList>
    </citation>
    <scope>NUCLEOTIDE SEQUENCE [LARGE SCALE GENOMIC DNA]</scope>
    <source>
        <strain evidence="11 12">CGMCC 1.12125</strain>
    </source>
</reference>
<evidence type="ECO:0000256" key="1">
    <source>
        <dbReference type="ARBA" id="ARBA00004651"/>
    </source>
</evidence>
<feature type="transmembrane region" description="Helical" evidence="10">
    <location>
        <begin position="217"/>
        <end position="234"/>
    </location>
</feature>
<name>A0ABD6CBI9_9EURY</name>
<feature type="transmembrane region" description="Helical" evidence="10">
    <location>
        <begin position="21"/>
        <end position="39"/>
    </location>
</feature>
<feature type="transmembrane region" description="Helical" evidence="10">
    <location>
        <begin position="51"/>
        <end position="76"/>
    </location>
</feature>
<evidence type="ECO:0000256" key="4">
    <source>
        <dbReference type="ARBA" id="ARBA00022519"/>
    </source>
</evidence>
<dbReference type="InterPro" id="IPR001851">
    <property type="entry name" value="ABC_transp_permease"/>
</dbReference>
<dbReference type="PANTHER" id="PTHR11795:SF371">
    <property type="entry name" value="HIGH-AFFINITY BRANCHED-CHAIN AMINO ACID TRANSPORT SYSTEM PERMEASE PROTEIN LIVH"/>
    <property type="match status" value="1"/>
</dbReference>
<feature type="transmembrane region" description="Helical" evidence="10">
    <location>
        <begin position="135"/>
        <end position="155"/>
    </location>
</feature>
<evidence type="ECO:0000256" key="7">
    <source>
        <dbReference type="ARBA" id="ARBA00022989"/>
    </source>
</evidence>
<evidence type="ECO:0000256" key="6">
    <source>
        <dbReference type="ARBA" id="ARBA00022970"/>
    </source>
</evidence>
<feature type="transmembrane region" description="Helical" evidence="10">
    <location>
        <begin position="293"/>
        <end position="326"/>
    </location>
</feature>
<dbReference type="Proteomes" id="UP001597119">
    <property type="component" value="Unassembled WGS sequence"/>
</dbReference>
<comment type="subcellular location">
    <subcellularLocation>
        <location evidence="1">Cell membrane</location>
        <topology evidence="1">Multi-pass membrane protein</topology>
    </subcellularLocation>
</comment>
<evidence type="ECO:0000256" key="9">
    <source>
        <dbReference type="ARBA" id="ARBA00037998"/>
    </source>
</evidence>
<evidence type="ECO:0000256" key="10">
    <source>
        <dbReference type="SAM" id="Phobius"/>
    </source>
</evidence>
<keyword evidence="5 10" id="KW-0812">Transmembrane</keyword>
<comment type="similarity">
    <text evidence="9">Belongs to the binding-protein-dependent transport system permease family. LivHM subfamily.</text>
</comment>
<dbReference type="EMBL" id="JBHUDJ010000003">
    <property type="protein sequence ID" value="MFD1587495.1"/>
    <property type="molecule type" value="Genomic_DNA"/>
</dbReference>
<keyword evidence="3" id="KW-1003">Cell membrane</keyword>
<dbReference type="PANTHER" id="PTHR11795">
    <property type="entry name" value="BRANCHED-CHAIN AMINO ACID TRANSPORT SYSTEM PERMEASE PROTEIN LIVH"/>
    <property type="match status" value="1"/>
</dbReference>
<dbReference type="RefSeq" id="WP_247373316.1">
    <property type="nucleotide sequence ID" value="NZ_JALLGV010000001.1"/>
</dbReference>
<keyword evidence="12" id="KW-1185">Reference proteome</keyword>
<comment type="caution">
    <text evidence="11">The sequence shown here is derived from an EMBL/GenBank/DDBJ whole genome shotgun (WGS) entry which is preliminary data.</text>
</comment>
<feature type="transmembrane region" description="Helical" evidence="10">
    <location>
        <begin position="97"/>
        <end position="115"/>
    </location>
</feature>
<organism evidence="11 12">
    <name type="scientific">Halorientalis brevis</name>
    <dbReference type="NCBI Taxonomy" id="1126241"/>
    <lineage>
        <taxon>Archaea</taxon>
        <taxon>Methanobacteriati</taxon>
        <taxon>Methanobacteriota</taxon>
        <taxon>Stenosarchaea group</taxon>
        <taxon>Halobacteria</taxon>
        <taxon>Halobacteriales</taxon>
        <taxon>Haloarculaceae</taxon>
        <taxon>Halorientalis</taxon>
    </lineage>
</organism>
<evidence type="ECO:0000313" key="12">
    <source>
        <dbReference type="Proteomes" id="UP001597119"/>
    </source>
</evidence>
<protein>
    <submittedName>
        <fullName evidence="11">Branched-chain amino acid ABC transporter permease</fullName>
    </submittedName>
</protein>
<evidence type="ECO:0000256" key="5">
    <source>
        <dbReference type="ARBA" id="ARBA00022692"/>
    </source>
</evidence>
<accession>A0ABD6CBI9</accession>
<evidence type="ECO:0000256" key="3">
    <source>
        <dbReference type="ARBA" id="ARBA00022475"/>
    </source>
</evidence>
<gene>
    <name evidence="11" type="ORF">ACFR9U_10905</name>
</gene>
<dbReference type="InterPro" id="IPR052157">
    <property type="entry name" value="BCAA_transport_permease"/>
</dbReference>
<keyword evidence="8 10" id="KW-0472">Membrane</keyword>
<feature type="transmembrane region" description="Helical" evidence="10">
    <location>
        <begin position="167"/>
        <end position="187"/>
    </location>
</feature>
<evidence type="ECO:0000256" key="8">
    <source>
        <dbReference type="ARBA" id="ARBA00023136"/>
    </source>
</evidence>
<keyword evidence="6" id="KW-0029">Amino-acid transport</keyword>
<keyword evidence="2" id="KW-0813">Transport</keyword>
<keyword evidence="4" id="KW-0997">Cell inner membrane</keyword>
<keyword evidence="7 10" id="KW-1133">Transmembrane helix</keyword>
<dbReference type="CDD" id="cd06582">
    <property type="entry name" value="TM_PBP1_LivH_like"/>
    <property type="match status" value="1"/>
</dbReference>
<dbReference type="GO" id="GO:0005886">
    <property type="term" value="C:plasma membrane"/>
    <property type="evidence" value="ECO:0007669"/>
    <property type="project" value="UniProtKB-SubCell"/>
</dbReference>
<proteinExistence type="inferred from homology"/>
<dbReference type="Pfam" id="PF02653">
    <property type="entry name" value="BPD_transp_2"/>
    <property type="match status" value="1"/>
</dbReference>
<evidence type="ECO:0000256" key="2">
    <source>
        <dbReference type="ARBA" id="ARBA00022448"/>
    </source>
</evidence>
<sequence length="365" mass="38582">MEVRETVHQGRRLLVERPGQFAVTAVAVLLVIDLVRQIVAGQTLISTVAGYVWNGTVIGLIIGLAGIGLSLTYSILNFANFSHGDYLTTGAFSGWTASYLVAGFGTASLGDLLLLNVSPRDIGINVAAEPLSVVFGLLVAIGMTVLVALGIDRFVYKPMRDADGISLLIASIGVALALRYLVVFVYGTNLRGLTAGDVPKFSLTIVDGAITIDAHELTLVVSSVLLMLGIHVLLQRTKFGKAMRAMSDNKDLARVTGIPTERVIQWTWIIGAGLAGSAGYLIALKRGSMGFNLGWVLLLLIFAAVILGGIGSIYGAMIGGVIIGIVRNVSLLWLPTDFSLAAAFLIMILILLFRPEGIFGGVKTA</sequence>